<dbReference type="AlphaFoldDB" id="D3Q0D3"/>
<evidence type="ECO:0000259" key="6">
    <source>
        <dbReference type="Pfam" id="PF07992"/>
    </source>
</evidence>
<gene>
    <name evidence="7" type="ordered locus">Snas_0075</name>
</gene>
<dbReference type="GO" id="GO:0003955">
    <property type="term" value="F:NAD(P)H dehydrogenase (quinone) activity"/>
    <property type="evidence" value="ECO:0007669"/>
    <property type="project" value="TreeGrafter"/>
</dbReference>
<sequence>MKVVVVGAGYAGMMAANKLARKARNAEITVINPRPQFVERVRLHQRIAATTRAARPFSAMLRKGIRSRVGTVDKIGDGTVVLDDGARFDFDHAILAVGSTVRPMPGTVPVGSWDGAEAARRSLAALGEGATVTVIGAGPTGIETASEIASTRPELRVRLIGAAIAHSYSLGARERVLTELERMNVDLVEDSVTEVTDGVVRLESGDRFRSDLSLWAVISGVPQLASRSGLAVNEDGQVIVDAYLRSVSDDRIFAVGDCAAVPGARFSCQCAIPQGGYVGGACARLLRGRELEPFVMRFRGRGVSLGRRDAVVQFTDADDNPKESFAAGATGVALKELATRGAKFGAGTGWGA</sequence>
<comment type="similarity">
    <text evidence="2">Belongs to the NADH dehydrogenase family.</text>
</comment>
<dbReference type="InterPro" id="IPR023753">
    <property type="entry name" value="FAD/NAD-binding_dom"/>
</dbReference>
<accession>D3Q0D3</accession>
<feature type="domain" description="FAD/NAD(P)-binding" evidence="6">
    <location>
        <begin position="1"/>
        <end position="273"/>
    </location>
</feature>
<reference evidence="7 8" key="1">
    <citation type="journal article" date="2009" name="Stand. Genomic Sci.">
        <title>Complete genome sequence of Stackebrandtia nassauensis type strain (LLR-40K-21).</title>
        <authorList>
            <person name="Munk C."/>
            <person name="Lapidus A."/>
            <person name="Copeland A."/>
            <person name="Jando M."/>
            <person name="Mayilraj S."/>
            <person name="Glavina Del Rio T."/>
            <person name="Nolan M."/>
            <person name="Chen F."/>
            <person name="Lucas S."/>
            <person name="Tice H."/>
            <person name="Cheng J.F."/>
            <person name="Han C."/>
            <person name="Detter J.C."/>
            <person name="Bruce D."/>
            <person name="Goodwin L."/>
            <person name="Chain P."/>
            <person name="Pitluck S."/>
            <person name="Goker M."/>
            <person name="Ovchinikova G."/>
            <person name="Pati A."/>
            <person name="Ivanova N."/>
            <person name="Mavromatis K."/>
            <person name="Chen A."/>
            <person name="Palaniappan K."/>
            <person name="Land M."/>
            <person name="Hauser L."/>
            <person name="Chang Y.J."/>
            <person name="Jeffries C.D."/>
            <person name="Bristow J."/>
            <person name="Eisen J.A."/>
            <person name="Markowitz V."/>
            <person name="Hugenholtz P."/>
            <person name="Kyrpides N.C."/>
            <person name="Klenk H.P."/>
        </authorList>
    </citation>
    <scope>NUCLEOTIDE SEQUENCE [LARGE SCALE GENOMIC DNA]</scope>
    <source>
        <strain evidence="8">DSM 44728 / CIP 108903 / NRRL B-16338 / NBRC 102104 / LLR-40K-21</strain>
    </source>
</reference>
<dbReference type="EMBL" id="CP001778">
    <property type="protein sequence ID" value="ADD39797.1"/>
    <property type="molecule type" value="Genomic_DNA"/>
</dbReference>
<dbReference type="STRING" id="446470.Snas_0075"/>
<dbReference type="PANTHER" id="PTHR42913:SF3">
    <property type="entry name" value="64 KDA MITOCHONDRIAL NADH DEHYDROGENASE (EUROFUNG)"/>
    <property type="match status" value="1"/>
</dbReference>
<dbReference type="OrthoDB" id="9784880at2"/>
<dbReference type="RefSeq" id="WP_013015368.1">
    <property type="nucleotide sequence ID" value="NC_013947.1"/>
</dbReference>
<keyword evidence="5" id="KW-0560">Oxidoreductase</keyword>
<dbReference type="Proteomes" id="UP000000844">
    <property type="component" value="Chromosome"/>
</dbReference>
<protein>
    <submittedName>
        <fullName evidence="7">FAD-dependent pyridine nucleotide-disulfide oxidoreductase</fullName>
    </submittedName>
</protein>
<organism evidence="7 8">
    <name type="scientific">Stackebrandtia nassauensis (strain DSM 44728 / CIP 108903 / NRRL B-16338 / NBRC 102104 / LLR-40K-21)</name>
    <dbReference type="NCBI Taxonomy" id="446470"/>
    <lineage>
        <taxon>Bacteria</taxon>
        <taxon>Bacillati</taxon>
        <taxon>Actinomycetota</taxon>
        <taxon>Actinomycetes</taxon>
        <taxon>Glycomycetales</taxon>
        <taxon>Glycomycetaceae</taxon>
        <taxon>Stackebrandtia</taxon>
    </lineage>
</organism>
<evidence type="ECO:0000256" key="4">
    <source>
        <dbReference type="ARBA" id="ARBA00022827"/>
    </source>
</evidence>
<dbReference type="InterPro" id="IPR036188">
    <property type="entry name" value="FAD/NAD-bd_sf"/>
</dbReference>
<dbReference type="PRINTS" id="PR00368">
    <property type="entry name" value="FADPNR"/>
</dbReference>
<evidence type="ECO:0000256" key="5">
    <source>
        <dbReference type="ARBA" id="ARBA00023002"/>
    </source>
</evidence>
<dbReference type="PRINTS" id="PR00469">
    <property type="entry name" value="PNDRDTASEII"/>
</dbReference>
<dbReference type="GO" id="GO:0019646">
    <property type="term" value="P:aerobic electron transport chain"/>
    <property type="evidence" value="ECO:0007669"/>
    <property type="project" value="TreeGrafter"/>
</dbReference>
<evidence type="ECO:0000256" key="1">
    <source>
        <dbReference type="ARBA" id="ARBA00001974"/>
    </source>
</evidence>
<keyword evidence="8" id="KW-1185">Reference proteome</keyword>
<dbReference type="PANTHER" id="PTHR42913">
    <property type="entry name" value="APOPTOSIS-INDUCING FACTOR 1"/>
    <property type="match status" value="1"/>
</dbReference>
<evidence type="ECO:0000313" key="8">
    <source>
        <dbReference type="Proteomes" id="UP000000844"/>
    </source>
</evidence>
<name>D3Q0D3_STANL</name>
<keyword evidence="4" id="KW-0274">FAD</keyword>
<evidence type="ECO:0000256" key="3">
    <source>
        <dbReference type="ARBA" id="ARBA00022630"/>
    </source>
</evidence>
<keyword evidence="3" id="KW-0285">Flavoprotein</keyword>
<dbReference type="SUPFAM" id="SSF51905">
    <property type="entry name" value="FAD/NAD(P)-binding domain"/>
    <property type="match status" value="2"/>
</dbReference>
<dbReference type="InterPro" id="IPR051169">
    <property type="entry name" value="NADH-Q_oxidoreductase"/>
</dbReference>
<comment type="cofactor">
    <cofactor evidence="1">
        <name>FAD</name>
        <dbReference type="ChEBI" id="CHEBI:57692"/>
    </cofactor>
</comment>
<dbReference type="HOGENOM" id="CLU_021377_8_1_11"/>
<dbReference type="KEGG" id="sna:Snas_0075"/>
<dbReference type="eggNOG" id="COG1252">
    <property type="taxonomic scope" value="Bacteria"/>
</dbReference>
<dbReference type="Gene3D" id="3.50.50.100">
    <property type="match status" value="1"/>
</dbReference>
<dbReference type="Pfam" id="PF07992">
    <property type="entry name" value="Pyr_redox_2"/>
    <property type="match status" value="1"/>
</dbReference>
<evidence type="ECO:0000256" key="2">
    <source>
        <dbReference type="ARBA" id="ARBA00005272"/>
    </source>
</evidence>
<proteinExistence type="inferred from homology"/>
<evidence type="ECO:0000313" key="7">
    <source>
        <dbReference type="EMBL" id="ADD39797.1"/>
    </source>
</evidence>